<gene>
    <name evidence="5" type="ORF">FDP41_004838</name>
</gene>
<dbReference type="Proteomes" id="UP000444721">
    <property type="component" value="Unassembled WGS sequence"/>
</dbReference>
<feature type="domain" description="HP" evidence="4">
    <location>
        <begin position="2547"/>
        <end position="2613"/>
    </location>
</feature>
<accession>A0A6A5BE73</accession>
<dbReference type="Gene3D" id="1.10.950.10">
    <property type="entry name" value="Villin headpiece domain"/>
    <property type="match status" value="1"/>
</dbReference>
<dbReference type="InterPro" id="IPR003128">
    <property type="entry name" value="Villin_headpiece"/>
</dbReference>
<evidence type="ECO:0000313" key="6">
    <source>
        <dbReference type="Proteomes" id="UP000444721"/>
    </source>
</evidence>
<evidence type="ECO:0000313" key="5">
    <source>
        <dbReference type="EMBL" id="KAF0976163.1"/>
    </source>
</evidence>
<dbReference type="SUPFAM" id="SSF48371">
    <property type="entry name" value="ARM repeat"/>
    <property type="match status" value="2"/>
</dbReference>
<feature type="coiled-coil region" evidence="2">
    <location>
        <begin position="836"/>
        <end position="899"/>
    </location>
</feature>
<dbReference type="InterPro" id="IPR000225">
    <property type="entry name" value="Armadillo"/>
</dbReference>
<dbReference type="PROSITE" id="PS50176">
    <property type="entry name" value="ARM_REPEAT"/>
    <property type="match status" value="5"/>
</dbReference>
<evidence type="ECO:0000256" key="3">
    <source>
        <dbReference type="SAM" id="MobiDB-lite"/>
    </source>
</evidence>
<feature type="region of interest" description="Disordered" evidence="3">
    <location>
        <begin position="603"/>
        <end position="702"/>
    </location>
</feature>
<dbReference type="Pfam" id="PF02209">
    <property type="entry name" value="VHP"/>
    <property type="match status" value="1"/>
</dbReference>
<dbReference type="InterPro" id="IPR036886">
    <property type="entry name" value="Villin_headpiece_dom_sf"/>
</dbReference>
<feature type="repeat" description="ARM" evidence="1">
    <location>
        <begin position="86"/>
        <end position="130"/>
    </location>
</feature>
<dbReference type="PROSITE" id="PS51089">
    <property type="entry name" value="HP"/>
    <property type="match status" value="1"/>
</dbReference>
<feature type="compositionally biased region" description="Low complexity" evidence="3">
    <location>
        <begin position="552"/>
        <end position="565"/>
    </location>
</feature>
<comment type="caution">
    <text evidence="5">The sequence shown here is derived from an EMBL/GenBank/DDBJ whole genome shotgun (WGS) entry which is preliminary data.</text>
</comment>
<dbReference type="VEuPathDB" id="AmoebaDB:NfTy_085660"/>
<dbReference type="InterPro" id="IPR016024">
    <property type="entry name" value="ARM-type_fold"/>
</dbReference>
<dbReference type="SUPFAM" id="SSF47050">
    <property type="entry name" value="VHP, Villin headpiece domain"/>
    <property type="match status" value="1"/>
</dbReference>
<feature type="compositionally biased region" description="Polar residues" evidence="3">
    <location>
        <begin position="566"/>
        <end position="575"/>
    </location>
</feature>
<organism evidence="5 6">
    <name type="scientific">Naegleria fowleri</name>
    <name type="common">Brain eating amoeba</name>
    <dbReference type="NCBI Taxonomy" id="5763"/>
    <lineage>
        <taxon>Eukaryota</taxon>
        <taxon>Discoba</taxon>
        <taxon>Heterolobosea</taxon>
        <taxon>Tetramitia</taxon>
        <taxon>Eutetramitia</taxon>
        <taxon>Vahlkampfiidae</taxon>
        <taxon>Naegleria</taxon>
    </lineage>
</organism>
<feature type="repeat" description="ARM" evidence="1">
    <location>
        <begin position="260"/>
        <end position="297"/>
    </location>
</feature>
<dbReference type="SMART" id="SM00185">
    <property type="entry name" value="ARM"/>
    <property type="match status" value="9"/>
</dbReference>
<feature type="repeat" description="ARM" evidence="1">
    <location>
        <begin position="44"/>
        <end position="87"/>
    </location>
</feature>
<evidence type="ECO:0000259" key="4">
    <source>
        <dbReference type="PROSITE" id="PS51089"/>
    </source>
</evidence>
<evidence type="ECO:0000256" key="2">
    <source>
        <dbReference type="SAM" id="Coils"/>
    </source>
</evidence>
<dbReference type="EMBL" id="VFQX01000041">
    <property type="protein sequence ID" value="KAF0976163.1"/>
    <property type="molecule type" value="Genomic_DNA"/>
</dbReference>
<dbReference type="Pfam" id="PF25598">
    <property type="entry name" value="ARM_PUB"/>
    <property type="match status" value="1"/>
</dbReference>
<dbReference type="SMART" id="SM00153">
    <property type="entry name" value="VHP"/>
    <property type="match status" value="1"/>
</dbReference>
<feature type="repeat" description="ARM" evidence="1">
    <location>
        <begin position="397"/>
        <end position="440"/>
    </location>
</feature>
<dbReference type="PANTHER" id="PTHR46241:SF1">
    <property type="entry name" value="OUTER DYNEIN ARM-DOCKING COMPLEX SUBUNIT 2"/>
    <property type="match status" value="1"/>
</dbReference>
<dbReference type="VEuPathDB" id="AmoebaDB:FDP41_004838"/>
<dbReference type="OrthoDB" id="7537227at2759"/>
<dbReference type="SUPFAM" id="SSF100934">
    <property type="entry name" value="Heat shock protein 70kD (HSP70), C-terminal subdomain"/>
    <property type="match status" value="18"/>
</dbReference>
<feature type="region of interest" description="Disordered" evidence="3">
    <location>
        <begin position="2028"/>
        <end position="2090"/>
    </location>
</feature>
<dbReference type="GO" id="GO:0003779">
    <property type="term" value="F:actin binding"/>
    <property type="evidence" value="ECO:0007669"/>
    <property type="project" value="InterPro"/>
</dbReference>
<dbReference type="RefSeq" id="XP_044560876.1">
    <property type="nucleotide sequence ID" value="XM_044708296.1"/>
</dbReference>
<dbReference type="Gene3D" id="1.20.1270.10">
    <property type="match status" value="18"/>
</dbReference>
<dbReference type="Gene3D" id="1.25.10.10">
    <property type="entry name" value="Leucine-rich Repeat Variant"/>
    <property type="match status" value="2"/>
</dbReference>
<sequence length="2619" mass="299460">MSGDVKGTLSKVKSGNVSGRLAAIGALFSLASDDDIREEIREMGGIGILVGCLDETADPRIPRQACGALLNMANDDKCREEIRDFGGIELILKLIENQFKDSTCLEYATGALLNLSSDDETREMVREANGAPILAHCLKQAPSDEVLRNSVGSVASLCFDQEFTRQLVSEGALPYIINALESKDEETRSRTSGCIWNLSVTSDETREALAREGCLEKLVDLLKHHEENNEDAETVGNCVMCLSILSSNDMVAETLREMDGCFEMIVKFLTNSDATIAQNAAAAIWNLAHNDENKKVLSELDTMAALIPLLDAFHSESQWDALEKVLGAVLTSSTNDSMAGQFRENNGFPPLKAIIEGKLDPTTIQDDQHKKCVLYGIIGFAVLAYNDKNKDEIRECGALGDLVELLRLEYDDDLLEKVTAALLNLTHNIENRVAIRKLDGIAPLIELLYHPNETISMNAAGCLWNLSNDESCKAVIRSLGGLKPILTIIGGGKVAPKSKKDRAISKEAIEAANRLVNGGDDEQEESEMFHVVEFIEEQFNPNKEYEHLDDQPLLDQPLNNQPQLNRNGEQRTTTGAGIEYGEETGMTPGKIIVGAARIDIKNRRRQAEIEREQKEAEERELRRKEAEERERARKKKEEEELRRKEEEQKKKQKEEEERKRKFEEEMKRKAEEEERQRLLAEAEKTKNQAKEAFDAKHKRKNVKDEDMDWDEIYEDGFTPSKTKEEARDNFQGQIDQFTNLIDPFNSNGVRDQLTEDDLKFIESEIERAKNFLEQHPNATKEQLDDVRKELDANVKPLIEIAKAKKVLSDMTQNIRDRVMNDSELLNNLTPEERRELEQALAEMEQWLRDHPDATQEEIEAKERELLSKIKPILARAKTRNDLENYAHDLRKKASGEEDEGLDYDLLLGDEDKRNLHDAIREVEDYLLEHPHATAQDYEDKLQETKKRIEPILKKARAKKELLDYASGMRDRVQNDQDLKKRISPEERRGMEQALDDFDKWIKNHPNADLDTLEKQRQRLKQKLEPVVSRVDAHNTLDEYINRTRKRIDDKDDLGDLLDDMDKKTLQKELKDSEDFLKKVEKDPSKFNADDISQKKKDLKEKMAPLLEKANKRKELKDQARRVRDVLSSDHELSPFLSPKERKLIENETQDMEDWIRNNKKATPQQIEERRKKFEEKVQPVLSNAEQRKALSDYAQRIKDRLEDSQFVDKLKPEEKKALQEAHDELKNFLAKNPEATSKDIEKQRDKANEKVLPILERVREQAALENHVNNVRDKVRDDPQLSKFLSDKEKKAIEKAVQDVEKTLKNKPSVAESKKAKDQFNDTVKPLIENAFARSKISDHAGEILKEVSEDPQTTSKDKEAVKKAKKDLIDDFLAKNPDATKDQVEQQRKKFDDAVSSVTDRIHKKKELERKLNDLQRKLDDPESAVCTKSTPEERQYLVSKLNEMNKFLDENPSATKQLEDKLNEFNSQVEPTMKTCEKRAQLDQFANSIRDRLVDPNDDLCKHLNEKEKQQLRDATIEALNFLEKNPGCSGNDVTQAKKKLDDKTKELLEKAKARGGLYRKAGGLISDVSNYGEGGLGGKLSAVERAELVDKCYEVMSFLDKNPNATAKQIKDKEKELNKVVNPILDKINERENLIDLVKGIRDQVFDMDTGLVEDEDETKNLPSTVEKDAADELEDLLNGPTRTSKSAKDEKARSEKLGNFLTEDEKNKIDAAMKHVLDLVNSDPNLTVSDLKEQGRVIKQDTDSILKAAKSRSDLKDYLTGFRDQLRDEKDLAANQLSEADKKQIENAVNQALDWLTKDGASASPDAVEQKKKDVMNQIEPLLQRAKERGELETIANKLKRRLEDDVDLTSALSDKEKKTLENEVKEALDFLAKNPNATAEQLLDRRKKFDETVLPILEKTEARNKLKNYTNELRTQLYDEDDLGGKLSEQDKKKIENFIDEAVDFLETNPNATKEQIDQKRHALESKVAPILKKGDKARKAEELANDIKNRLENDSTLRDALAPEERKIVSDATKDFSDWLEKNGAHASENETKDKERQFKEKVDPILNKANNRNALKEQAKKLRDKLNQDPQVSGLKFSDSEKKELEKHTQDAIDYLDTVGANTSTTADQIKNKIQDFKNKTTPIVEKAKQRRALEKYAAGVRDKIQNDSVISSRLTPEEKKLIDQTAQEVLDWIQRHGDEASLLDLKEKMREGKSKIEPAMQRAEKHKQLEEHVNKIRDKTNGELKDCLTPEEKKVVEAETQKTLDWLGKNKTAPTSAVEAQQRALDGKISSIMEKAQTKKDLSNFAHAIRDRLKNDKELDQLLTAEEKKMINDAVQETLDWLAKNPNASLSDLKLRKKKLEDVVNNVLGDKEAAENFRNYAEKILEVLKKNKQVQRDLTDEEKRDVELFAETAKDWLHQNPNATARQIRMEKKKLEEKLGKIKNFKFEIPNATYIGKFSEKLRWGDESKRTKDITHLMGSYIKKGDTTKSSKPIQPPTKQYKMVIPQRKLTKEEEEELKLFDTMKHNKGGLIEAKLQSLMGSVNAGHGAGFAAEEDLNAEPPVVYSYAELKNNKQKKYPAGVDVNKREQYLSNAEFFQVFKMTREEFRKLPEFRQTKAKRDAELFAYAYEL</sequence>
<evidence type="ECO:0000256" key="1">
    <source>
        <dbReference type="PROSITE-ProRule" id="PRU00259"/>
    </source>
</evidence>
<dbReference type="PANTHER" id="PTHR46241">
    <property type="entry name" value="ARMADILLO REPEAT-CONTAINING PROTEIN 4 ARMC4"/>
    <property type="match status" value="1"/>
</dbReference>
<feature type="compositionally biased region" description="Basic and acidic residues" evidence="3">
    <location>
        <begin position="2028"/>
        <end position="2050"/>
    </location>
</feature>
<dbReference type="GeneID" id="68112056"/>
<feature type="coiled-coil region" evidence="2">
    <location>
        <begin position="1399"/>
        <end position="1426"/>
    </location>
</feature>
<feature type="compositionally biased region" description="Basic and acidic residues" evidence="3">
    <location>
        <begin position="2061"/>
        <end position="2074"/>
    </location>
</feature>
<proteinExistence type="predicted"/>
<dbReference type="GO" id="GO:0007010">
    <property type="term" value="P:cytoskeleton organization"/>
    <property type="evidence" value="ECO:0007669"/>
    <property type="project" value="InterPro"/>
</dbReference>
<dbReference type="InterPro" id="IPR011989">
    <property type="entry name" value="ARM-like"/>
</dbReference>
<feature type="compositionally biased region" description="Basic and acidic residues" evidence="3">
    <location>
        <begin position="603"/>
        <end position="695"/>
    </location>
</feature>
<dbReference type="OMA" id="MANDDKC"/>
<dbReference type="InterPro" id="IPR029048">
    <property type="entry name" value="HSP70_C_sf"/>
</dbReference>
<feature type="region of interest" description="Disordered" evidence="3">
    <location>
        <begin position="552"/>
        <end position="584"/>
    </location>
</feature>
<reference evidence="5 6" key="1">
    <citation type="journal article" date="2019" name="Sci. Rep.">
        <title>Nanopore sequencing improves the draft genome of the human pathogenic amoeba Naegleria fowleri.</title>
        <authorList>
            <person name="Liechti N."/>
            <person name="Schurch N."/>
            <person name="Bruggmann R."/>
            <person name="Wittwer M."/>
        </authorList>
    </citation>
    <scope>NUCLEOTIDE SEQUENCE [LARGE SCALE GENOMIC DNA]</scope>
    <source>
        <strain evidence="5 6">ATCC 30894</strain>
    </source>
</reference>
<keyword evidence="2" id="KW-0175">Coiled coil</keyword>
<dbReference type="InterPro" id="IPR058678">
    <property type="entry name" value="ARM_PUB"/>
</dbReference>
<protein>
    <recommendedName>
        <fullName evidence="4">HP domain-containing protein</fullName>
    </recommendedName>
</protein>
<feature type="repeat" description="ARM" evidence="1">
    <location>
        <begin position="439"/>
        <end position="481"/>
    </location>
</feature>
<dbReference type="VEuPathDB" id="AmoebaDB:NF0124940"/>
<keyword evidence="6" id="KW-1185">Reference proteome</keyword>
<name>A0A6A5BE73_NAEFO</name>